<comment type="similarity">
    <text evidence="2 6">Belongs to the FAD-dependent glycerol-3-phosphate dehydrogenase family.</text>
</comment>
<comment type="catalytic activity">
    <reaction evidence="6">
        <text>a quinone + sn-glycerol 3-phosphate = dihydroxyacetone phosphate + a quinol</text>
        <dbReference type="Rhea" id="RHEA:18977"/>
        <dbReference type="ChEBI" id="CHEBI:24646"/>
        <dbReference type="ChEBI" id="CHEBI:57597"/>
        <dbReference type="ChEBI" id="CHEBI:57642"/>
        <dbReference type="ChEBI" id="CHEBI:132124"/>
        <dbReference type="EC" id="1.1.5.3"/>
    </reaction>
</comment>
<keyword evidence="4" id="KW-0274">FAD</keyword>
<dbReference type="Pfam" id="PF01266">
    <property type="entry name" value="DAO"/>
    <property type="match status" value="1"/>
</dbReference>
<feature type="domain" description="Alpha-glycerophosphate oxidase C-terminal" evidence="8">
    <location>
        <begin position="386"/>
        <end position="496"/>
    </location>
</feature>
<dbReference type="PANTHER" id="PTHR11985:SF15">
    <property type="entry name" value="GLYCEROL-3-PHOSPHATE DEHYDROGENASE, MITOCHONDRIAL"/>
    <property type="match status" value="1"/>
</dbReference>
<gene>
    <name evidence="9" type="primary">glpD</name>
    <name evidence="9" type="ORF">NCCP691_09520</name>
</gene>
<dbReference type="Gene3D" id="1.10.8.870">
    <property type="entry name" value="Alpha-glycerophosphate oxidase, cap domain"/>
    <property type="match status" value="1"/>
</dbReference>
<name>A0ABQ4Q1G8_9BURK</name>
<dbReference type="EC" id="1.1.5.3" evidence="6"/>
<evidence type="ECO:0000256" key="5">
    <source>
        <dbReference type="ARBA" id="ARBA00023002"/>
    </source>
</evidence>
<evidence type="ECO:0000313" key="10">
    <source>
        <dbReference type="Proteomes" id="UP000887222"/>
    </source>
</evidence>
<dbReference type="Proteomes" id="UP000887222">
    <property type="component" value="Unassembled WGS sequence"/>
</dbReference>
<dbReference type="RefSeq" id="WP_220807101.1">
    <property type="nucleotide sequence ID" value="NZ_BPMK01000003.1"/>
</dbReference>
<dbReference type="Gene3D" id="6.10.250.1890">
    <property type="match status" value="1"/>
</dbReference>
<keyword evidence="3 6" id="KW-0285">Flavoprotein</keyword>
<dbReference type="InterPro" id="IPR031656">
    <property type="entry name" value="DAO_C"/>
</dbReference>
<keyword evidence="10" id="KW-1185">Reference proteome</keyword>
<proteinExistence type="inferred from homology"/>
<dbReference type="InterPro" id="IPR000447">
    <property type="entry name" value="G3P_DH_FAD-dep"/>
</dbReference>
<dbReference type="InterPro" id="IPR006076">
    <property type="entry name" value="FAD-dep_OxRdtase"/>
</dbReference>
<evidence type="ECO:0000313" key="9">
    <source>
        <dbReference type="EMBL" id="GIZ50938.1"/>
    </source>
</evidence>
<dbReference type="PROSITE" id="PS00977">
    <property type="entry name" value="FAD_G3PDH_1"/>
    <property type="match status" value="1"/>
</dbReference>
<evidence type="ECO:0000256" key="2">
    <source>
        <dbReference type="ARBA" id="ARBA00007330"/>
    </source>
</evidence>
<dbReference type="Gene3D" id="3.50.50.60">
    <property type="entry name" value="FAD/NAD(P)-binding domain"/>
    <property type="match status" value="1"/>
</dbReference>
<dbReference type="PRINTS" id="PR01001">
    <property type="entry name" value="FADG3PDH"/>
</dbReference>
<evidence type="ECO:0000259" key="8">
    <source>
        <dbReference type="Pfam" id="PF16901"/>
    </source>
</evidence>
<dbReference type="EMBL" id="BPMK01000003">
    <property type="protein sequence ID" value="GIZ50938.1"/>
    <property type="molecule type" value="Genomic_DNA"/>
</dbReference>
<dbReference type="NCBIfam" id="NF008899">
    <property type="entry name" value="PRK12266.1"/>
    <property type="match status" value="1"/>
</dbReference>
<dbReference type="Gene3D" id="3.30.9.10">
    <property type="entry name" value="D-Amino Acid Oxidase, subunit A, domain 2"/>
    <property type="match status" value="1"/>
</dbReference>
<reference evidence="9 10" key="1">
    <citation type="journal article" date="2022" name="Int. J. Syst. Evol. Microbiol.">
        <title>Noviherbaspirillum aridicola sp. nov., isolated from an arid soil in Pakistan.</title>
        <authorList>
            <person name="Khan I.U."/>
            <person name="Saqib M."/>
            <person name="Amin A."/>
            <person name="Hussain F."/>
            <person name="Li L."/>
            <person name="Liu Y.H."/>
            <person name="Fang B.Z."/>
            <person name="Ahmed I."/>
            <person name="Li W.J."/>
        </authorList>
    </citation>
    <scope>NUCLEOTIDE SEQUENCE [LARGE SCALE GENOMIC DNA]</scope>
    <source>
        <strain evidence="9 10">NCCP-691</strain>
    </source>
</reference>
<dbReference type="PANTHER" id="PTHR11985">
    <property type="entry name" value="GLYCEROL-3-PHOSPHATE DEHYDROGENASE"/>
    <property type="match status" value="1"/>
</dbReference>
<keyword evidence="5 6" id="KW-0560">Oxidoreductase</keyword>
<accession>A0ABQ4Q1G8</accession>
<evidence type="ECO:0000256" key="3">
    <source>
        <dbReference type="ARBA" id="ARBA00022630"/>
    </source>
</evidence>
<protein>
    <recommendedName>
        <fullName evidence="6">Glycerol-3-phosphate dehydrogenase</fullName>
        <ecNumber evidence="6">1.1.5.3</ecNumber>
    </recommendedName>
</protein>
<evidence type="ECO:0000256" key="6">
    <source>
        <dbReference type="RuleBase" id="RU361217"/>
    </source>
</evidence>
<dbReference type="InterPro" id="IPR036188">
    <property type="entry name" value="FAD/NAD-bd_sf"/>
</dbReference>
<dbReference type="Pfam" id="PF16901">
    <property type="entry name" value="DAO_C"/>
    <property type="match status" value="1"/>
</dbReference>
<comment type="cofactor">
    <cofactor evidence="1 6">
        <name>FAD</name>
        <dbReference type="ChEBI" id="CHEBI:57692"/>
    </cofactor>
</comment>
<dbReference type="NCBIfam" id="NF009906">
    <property type="entry name" value="PRK13369.1"/>
    <property type="match status" value="1"/>
</dbReference>
<evidence type="ECO:0000256" key="1">
    <source>
        <dbReference type="ARBA" id="ARBA00001974"/>
    </source>
</evidence>
<comment type="caution">
    <text evidence="9">The sequence shown here is derived from an EMBL/GenBank/DDBJ whole genome shotgun (WGS) entry which is preliminary data.</text>
</comment>
<evidence type="ECO:0000256" key="4">
    <source>
        <dbReference type="ARBA" id="ARBA00022827"/>
    </source>
</evidence>
<dbReference type="InterPro" id="IPR038299">
    <property type="entry name" value="DAO_C_sf"/>
</dbReference>
<evidence type="ECO:0000259" key="7">
    <source>
        <dbReference type="Pfam" id="PF01266"/>
    </source>
</evidence>
<dbReference type="SUPFAM" id="SSF51905">
    <property type="entry name" value="FAD/NAD(P)-binding domain"/>
    <property type="match status" value="1"/>
</dbReference>
<feature type="domain" description="FAD dependent oxidoreductase" evidence="7">
    <location>
        <begin position="11"/>
        <end position="362"/>
    </location>
</feature>
<organism evidence="9 10">
    <name type="scientific">Noviherbaspirillum aridicola</name>
    <dbReference type="NCBI Taxonomy" id="2849687"/>
    <lineage>
        <taxon>Bacteria</taxon>
        <taxon>Pseudomonadati</taxon>
        <taxon>Pseudomonadota</taxon>
        <taxon>Betaproteobacteria</taxon>
        <taxon>Burkholderiales</taxon>
        <taxon>Oxalobacteraceae</taxon>
        <taxon>Noviherbaspirillum</taxon>
    </lineage>
</organism>
<sequence>MNSPRNTIECDLLIIGGGINGAGIARDAAGRGLSVVLCEKDDLAAHTSSASTKLIHGGLRYLEHYEFGLVRKALIEREVLLRAAPHIMWPLRFVMPHDRGQRPAWMIRAGLFLYDSLARRELLPGSRSVDLHRHPAGAPLKPEFSRGFVYSDGWVDDARLVVLNAVDAEQRGATVLPRTRCAAARREGDHWLARLEQPSGEITVRARALVNAAGPWAAQFLASAMQRPSDKVLRLIKGSHIVVPRMFDHPYAYIFQHPDGRIVFTIPYEQDFTLVGTTDLDYRGDINAVRISDEEIAYLCELSGYYFRKPIVPSDVVWSYSGVRPLVEDESASASAVTRDYRFEFDTDGAPLLSVFGGKITTFRKLSEEAVDMLAARLGRPAAGWTADACLPGGDLYGAAPSKRGVLEFDSFVKAMQRKYEWLPAPVVARYARAYGTRIGLLLAGRMSVEDMGEEIAPGLYAAEVEYLRRHEWARTAADILWRRSKLGLHLPRGTEARLEEWMQAKA</sequence>